<keyword evidence="9 17" id="KW-1133">Transmembrane helix</keyword>
<dbReference type="GO" id="GO:0003882">
    <property type="term" value="F:CDP-diacylglycerol-serine O-phosphatidyltransferase activity"/>
    <property type="evidence" value="ECO:0007669"/>
    <property type="project" value="UniProtKB-EC"/>
</dbReference>
<dbReference type="InterPro" id="IPR043130">
    <property type="entry name" value="CDP-OH_PTrfase_TM_dom"/>
</dbReference>
<dbReference type="GO" id="GO:0012505">
    <property type="term" value="C:endomembrane system"/>
    <property type="evidence" value="ECO:0007669"/>
    <property type="project" value="UniProtKB-SubCell"/>
</dbReference>
<protein>
    <recommendedName>
        <fullName evidence="5">CDP-diacylglycerol--serine O-phosphatidyltransferase</fullName>
        <ecNumber evidence="4">2.7.8.8</ecNumber>
    </recommendedName>
    <alternativeName>
        <fullName evidence="14">Phosphatidylserine synthase</fullName>
    </alternativeName>
</protein>
<dbReference type="AlphaFoldDB" id="A0A518CK75"/>
<evidence type="ECO:0000256" key="8">
    <source>
        <dbReference type="ARBA" id="ARBA00022692"/>
    </source>
</evidence>
<evidence type="ECO:0000256" key="10">
    <source>
        <dbReference type="ARBA" id="ARBA00023098"/>
    </source>
</evidence>
<accession>A0A518CK75</accession>
<proteinExistence type="inferred from homology"/>
<evidence type="ECO:0000256" key="15">
    <source>
        <dbReference type="RuleBase" id="RU003750"/>
    </source>
</evidence>
<dbReference type="GO" id="GO:0016020">
    <property type="term" value="C:membrane"/>
    <property type="evidence" value="ECO:0007669"/>
    <property type="project" value="InterPro"/>
</dbReference>
<evidence type="ECO:0000256" key="5">
    <source>
        <dbReference type="ARBA" id="ARBA00017171"/>
    </source>
</evidence>
<dbReference type="PROSITE" id="PS00379">
    <property type="entry name" value="CDP_ALCOHOL_P_TRANSF"/>
    <property type="match status" value="1"/>
</dbReference>
<dbReference type="Gene3D" id="1.20.120.1760">
    <property type="match status" value="1"/>
</dbReference>
<dbReference type="Proteomes" id="UP000317178">
    <property type="component" value="Chromosome"/>
</dbReference>
<dbReference type="NCBIfam" id="TIGR00473">
    <property type="entry name" value="pssA"/>
    <property type="match status" value="1"/>
</dbReference>
<keyword evidence="8 17" id="KW-0812">Transmembrane</keyword>
<evidence type="ECO:0000256" key="17">
    <source>
        <dbReference type="SAM" id="Phobius"/>
    </source>
</evidence>
<dbReference type="RefSeq" id="WP_231742934.1">
    <property type="nucleotide sequence ID" value="NZ_CP036281.1"/>
</dbReference>
<dbReference type="PANTHER" id="PTHR14269:SF61">
    <property type="entry name" value="CDP-DIACYLGLYCEROL--SERINE O-PHOSPHATIDYLTRANSFERASE"/>
    <property type="match status" value="1"/>
</dbReference>
<evidence type="ECO:0000256" key="2">
    <source>
        <dbReference type="ARBA" id="ARBA00004127"/>
    </source>
</evidence>
<keyword evidence="19" id="KW-1185">Reference proteome</keyword>
<feature type="transmembrane region" description="Helical" evidence="17">
    <location>
        <begin position="181"/>
        <end position="203"/>
    </location>
</feature>
<sequence length="313" mass="34790">MNRNLNRKQKMFAVFPTLLTLGNAACGFGSITFAAKIGPESSEGNNLFIAAGLIFLAMLFDALDGSAARWAKQTSDFGAQLDSLCDAISSGVAPAFLMLQFSHEYHSRFLWVIAVLFVLCAVLRLARFNVETDEEDSHEFFSGLPAPAAAGLIASFPIAMRGLLSWKETAKEEWFLNFLDWLMMFMKQGLPFIMLAAACLMVSRIRYVHVFNAFLRGRHSRKQLIQIVFTLAIIVVFNELALPLVLCYITFLPPVQAFLKEFRGGRLSFRGNKPAESETPLPDEFASSEEIVTPGPLEESDEEQARDDSPPMA</sequence>
<keyword evidence="7 15" id="KW-0808">Transferase</keyword>
<evidence type="ECO:0000256" key="13">
    <source>
        <dbReference type="ARBA" id="ARBA00023264"/>
    </source>
</evidence>
<evidence type="ECO:0000256" key="14">
    <source>
        <dbReference type="ARBA" id="ARBA00032361"/>
    </source>
</evidence>
<dbReference type="InterPro" id="IPR048254">
    <property type="entry name" value="CDP_ALCOHOL_P_TRANSF_CS"/>
</dbReference>
<keyword evidence="6" id="KW-0444">Lipid biosynthesis</keyword>
<dbReference type="InterPro" id="IPR000462">
    <property type="entry name" value="CDP-OH_P_trans"/>
</dbReference>
<dbReference type="InterPro" id="IPR004533">
    <property type="entry name" value="CDP-diaglyc--ser_O-PTrfase"/>
</dbReference>
<evidence type="ECO:0000256" key="4">
    <source>
        <dbReference type="ARBA" id="ARBA00013174"/>
    </source>
</evidence>
<dbReference type="EMBL" id="CP036281">
    <property type="protein sequence ID" value="QDU79628.1"/>
    <property type="molecule type" value="Genomic_DNA"/>
</dbReference>
<evidence type="ECO:0000256" key="11">
    <source>
        <dbReference type="ARBA" id="ARBA00023136"/>
    </source>
</evidence>
<dbReference type="EC" id="2.7.8.8" evidence="4"/>
<dbReference type="KEGG" id="plon:Pla110_13390"/>
<dbReference type="PANTHER" id="PTHR14269">
    <property type="entry name" value="CDP-DIACYLGLYCEROL--GLYCEROL-3-PHOSPHATE 3-PHOSPHATIDYLTRANSFERASE-RELATED"/>
    <property type="match status" value="1"/>
</dbReference>
<comment type="subcellular location">
    <subcellularLocation>
        <location evidence="2">Endomembrane system</location>
        <topology evidence="2">Multi-pass membrane protein</topology>
    </subcellularLocation>
</comment>
<feature type="transmembrane region" description="Helical" evidence="17">
    <location>
        <begin position="224"/>
        <end position="251"/>
    </location>
</feature>
<dbReference type="InterPro" id="IPR050324">
    <property type="entry name" value="CDP-alcohol_PTase-I"/>
</dbReference>
<comment type="catalytic activity">
    <reaction evidence="1">
        <text>a CDP-1,2-diacyl-sn-glycerol + L-serine = a 1,2-diacyl-sn-glycero-3-phospho-L-serine + CMP + H(+)</text>
        <dbReference type="Rhea" id="RHEA:16913"/>
        <dbReference type="ChEBI" id="CHEBI:15378"/>
        <dbReference type="ChEBI" id="CHEBI:33384"/>
        <dbReference type="ChEBI" id="CHEBI:57262"/>
        <dbReference type="ChEBI" id="CHEBI:58332"/>
        <dbReference type="ChEBI" id="CHEBI:60377"/>
        <dbReference type="EC" id="2.7.8.8"/>
    </reaction>
</comment>
<dbReference type="Pfam" id="PF01066">
    <property type="entry name" value="CDP-OH_P_transf"/>
    <property type="match status" value="1"/>
</dbReference>
<evidence type="ECO:0000256" key="3">
    <source>
        <dbReference type="ARBA" id="ARBA00010441"/>
    </source>
</evidence>
<comment type="similarity">
    <text evidence="3 15">Belongs to the CDP-alcohol phosphatidyltransferase class-I family.</text>
</comment>
<keyword evidence="13" id="KW-1208">Phospholipid metabolism</keyword>
<keyword evidence="11 17" id="KW-0472">Membrane</keyword>
<evidence type="ECO:0000256" key="1">
    <source>
        <dbReference type="ARBA" id="ARBA00000287"/>
    </source>
</evidence>
<evidence type="ECO:0000256" key="12">
    <source>
        <dbReference type="ARBA" id="ARBA00023209"/>
    </source>
</evidence>
<evidence type="ECO:0000256" key="7">
    <source>
        <dbReference type="ARBA" id="ARBA00022679"/>
    </source>
</evidence>
<feature type="transmembrane region" description="Helical" evidence="17">
    <location>
        <begin position="44"/>
        <end position="63"/>
    </location>
</feature>
<organism evidence="18 19">
    <name type="scientific">Polystyrenella longa</name>
    <dbReference type="NCBI Taxonomy" id="2528007"/>
    <lineage>
        <taxon>Bacteria</taxon>
        <taxon>Pseudomonadati</taxon>
        <taxon>Planctomycetota</taxon>
        <taxon>Planctomycetia</taxon>
        <taxon>Planctomycetales</taxon>
        <taxon>Planctomycetaceae</taxon>
        <taxon>Polystyrenella</taxon>
    </lineage>
</organism>
<keyword evidence="12" id="KW-0594">Phospholipid biosynthesis</keyword>
<evidence type="ECO:0000256" key="16">
    <source>
        <dbReference type="SAM" id="MobiDB-lite"/>
    </source>
</evidence>
<reference evidence="18 19" key="1">
    <citation type="submission" date="2019-02" db="EMBL/GenBank/DDBJ databases">
        <title>Deep-cultivation of Planctomycetes and their phenomic and genomic characterization uncovers novel biology.</title>
        <authorList>
            <person name="Wiegand S."/>
            <person name="Jogler M."/>
            <person name="Boedeker C."/>
            <person name="Pinto D."/>
            <person name="Vollmers J."/>
            <person name="Rivas-Marin E."/>
            <person name="Kohn T."/>
            <person name="Peeters S.H."/>
            <person name="Heuer A."/>
            <person name="Rast P."/>
            <person name="Oberbeckmann S."/>
            <person name="Bunk B."/>
            <person name="Jeske O."/>
            <person name="Meyerdierks A."/>
            <person name="Storesund J.E."/>
            <person name="Kallscheuer N."/>
            <person name="Luecker S."/>
            <person name="Lage O.M."/>
            <person name="Pohl T."/>
            <person name="Merkel B.J."/>
            <person name="Hornburger P."/>
            <person name="Mueller R.-W."/>
            <person name="Bruemmer F."/>
            <person name="Labrenz M."/>
            <person name="Spormann A.M."/>
            <person name="Op den Camp H."/>
            <person name="Overmann J."/>
            <person name="Amann R."/>
            <person name="Jetten M.S.M."/>
            <person name="Mascher T."/>
            <person name="Medema M.H."/>
            <person name="Devos D.P."/>
            <person name="Kaster A.-K."/>
            <person name="Ovreas L."/>
            <person name="Rohde M."/>
            <person name="Galperin M.Y."/>
            <person name="Jogler C."/>
        </authorList>
    </citation>
    <scope>NUCLEOTIDE SEQUENCE [LARGE SCALE GENOMIC DNA]</scope>
    <source>
        <strain evidence="18 19">Pla110</strain>
    </source>
</reference>
<evidence type="ECO:0000313" key="19">
    <source>
        <dbReference type="Proteomes" id="UP000317178"/>
    </source>
</evidence>
<feature type="transmembrane region" description="Helical" evidence="17">
    <location>
        <begin position="109"/>
        <end position="128"/>
    </location>
</feature>
<keyword evidence="10" id="KW-0443">Lipid metabolism</keyword>
<evidence type="ECO:0000313" key="18">
    <source>
        <dbReference type="EMBL" id="QDU79628.1"/>
    </source>
</evidence>
<feature type="region of interest" description="Disordered" evidence="16">
    <location>
        <begin position="270"/>
        <end position="313"/>
    </location>
</feature>
<evidence type="ECO:0000256" key="6">
    <source>
        <dbReference type="ARBA" id="ARBA00022516"/>
    </source>
</evidence>
<evidence type="ECO:0000256" key="9">
    <source>
        <dbReference type="ARBA" id="ARBA00022989"/>
    </source>
</evidence>
<gene>
    <name evidence="18" type="ORF">Pla110_13390</name>
</gene>
<name>A0A518CK75_9PLAN</name>
<dbReference type="GO" id="GO:0008654">
    <property type="term" value="P:phospholipid biosynthetic process"/>
    <property type="evidence" value="ECO:0007669"/>
    <property type="project" value="UniProtKB-KW"/>
</dbReference>